<dbReference type="SMART" id="SM00869">
    <property type="entry name" value="Autotransporter"/>
    <property type="match status" value="1"/>
</dbReference>
<dbReference type="AlphaFoldDB" id="A0A2K8MHN1"/>
<dbReference type="RefSeq" id="WP_100283167.1">
    <property type="nucleotide sequence ID" value="NZ_CP024923.1"/>
</dbReference>
<dbReference type="KEGG" id="sphc:CVN68_16480"/>
<gene>
    <name evidence="4" type="ORF">CVN68_16480</name>
</gene>
<keyword evidence="5" id="KW-1185">Reference proteome</keyword>
<evidence type="ECO:0000259" key="3">
    <source>
        <dbReference type="PROSITE" id="PS51208"/>
    </source>
</evidence>
<evidence type="ECO:0000256" key="1">
    <source>
        <dbReference type="ARBA" id="ARBA00022729"/>
    </source>
</evidence>
<feature type="chain" id="PRO_5014804246" evidence="2">
    <location>
        <begin position="29"/>
        <end position="1263"/>
    </location>
</feature>
<dbReference type="InterPro" id="IPR036709">
    <property type="entry name" value="Autotransporte_beta_dom_sf"/>
</dbReference>
<keyword evidence="1 2" id="KW-0732">Signal</keyword>
<evidence type="ECO:0000313" key="5">
    <source>
        <dbReference type="Proteomes" id="UP000229081"/>
    </source>
</evidence>
<feature type="signal peptide" evidence="2">
    <location>
        <begin position="1"/>
        <end position="28"/>
    </location>
</feature>
<dbReference type="InterPro" id="IPR013425">
    <property type="entry name" value="Autotrns_rpt"/>
</dbReference>
<dbReference type="InterPro" id="IPR011050">
    <property type="entry name" value="Pectin_lyase_fold/virulence"/>
</dbReference>
<dbReference type="SUPFAM" id="SSF51126">
    <property type="entry name" value="Pectin lyase-like"/>
    <property type="match status" value="3"/>
</dbReference>
<feature type="domain" description="Autotransporter" evidence="3">
    <location>
        <begin position="990"/>
        <end position="1263"/>
    </location>
</feature>
<dbReference type="OrthoDB" id="7195851at2"/>
<dbReference type="Proteomes" id="UP000229081">
    <property type="component" value="Chromosome"/>
</dbReference>
<organism evidence="4 5">
    <name type="scientific">Sphingomonas psychrotolerans</name>
    <dbReference type="NCBI Taxonomy" id="1327635"/>
    <lineage>
        <taxon>Bacteria</taxon>
        <taxon>Pseudomonadati</taxon>
        <taxon>Pseudomonadota</taxon>
        <taxon>Alphaproteobacteria</taxon>
        <taxon>Sphingomonadales</taxon>
        <taxon>Sphingomonadaceae</taxon>
        <taxon>Sphingomonas</taxon>
    </lineage>
</organism>
<dbReference type="EMBL" id="CP024923">
    <property type="protein sequence ID" value="ATY33363.1"/>
    <property type="molecule type" value="Genomic_DNA"/>
</dbReference>
<dbReference type="PROSITE" id="PS51208">
    <property type="entry name" value="AUTOTRANSPORTER"/>
    <property type="match status" value="1"/>
</dbReference>
<reference evidence="4 5" key="1">
    <citation type="submission" date="2017-11" db="EMBL/GenBank/DDBJ databases">
        <title>Complete genome sequence of Sphingomonas sp. Strain Cra20, a psychrotolerant potential plant growth promoting rhizobacteria.</title>
        <authorList>
            <person name="Luo Y."/>
        </authorList>
    </citation>
    <scope>NUCLEOTIDE SEQUENCE [LARGE SCALE GENOMIC DNA]</scope>
    <source>
        <strain evidence="4 5">Cra20</strain>
    </source>
</reference>
<dbReference type="NCBIfam" id="TIGR02601">
    <property type="entry name" value="autotrns_rpt"/>
    <property type="match status" value="3"/>
</dbReference>
<name>A0A2K8MHN1_9SPHN</name>
<sequence>MRGKQADRGYRALLLCGAGVLASGAAQAQTTPPPPPASLTVVVPAPPVAEAPPGAAQAAAAAPALRFWDGGDPARHANGAIDGGAGIWSATAPNWTDAGGAINGPMQPVPAFAIFQGTPGIVTIDAGQGTPAISSMLFNVNGYRVSGGQLRLEGGAFTSIRTGDGITARIDSELTGDSGLLYNALGTLILGGNNSYTGGTRVDGGTLIGDTRSIRGNLGNGGHVIFDQAFDGTFQGGVSGLASTWGLMTKRGAGNLTLAAGSQLDWRVEQGGLVARGGGFGGNIGVSDGARLTLSSGEIAGVASTYGYALSGAGRFDVAGKGLLVLTANSGSFAGHSEVRNAALRVEGTLGGTLYVDGGGRLGGNGTVGDVAVGDGGRLIGTPGEFLRMASLVLGPGAIIDARLGTVATPQLFYVDGNLTLDGTLNIAGTGPIGAGIYRLINFGGKLTNNGLAIGSLPMGQERSQISISTTIPWAVDLVSEVGGTPMQFWDGSDPTRFNDGRIEGGPGVWRSNIAGWTDRTGKKNQNYVGTGFSVFDARGGQVVIDGVAQTGGMQFAVTGYSLSGSGLRLAGSGERTVIRVGDGGEWASTITAEISAPISGAGRLVKNDAGTLILSGVNSYTGATEVEGGTLVGDTRSIRNTLLNGATVVFDQRANGTFADKVLGLRGNAGKMIKRGSGVLTLARESRLDWTVEEGRLVAQADRYFSDVTTLLGGGELELGVQNDVSFATEFRGNGRLIKTGNGRLVLTGRSQTFAGTARIAGGELLVDGALRGHVVVEANGILSGDGQVGSVHVARGGTISPRPSPALPDAVTDSMRIDGDLTFEPGARFEVDVYGNVLSDVLYVRGVARLAGSVFHIGTSGNYAPSSSYMILLANGGIEGRFDGVSSSFAFLTPRLEYDSNSVRLTLDRNDVQFSEVAVSENQRAVGTALQTMVAGPLYDAVVAADVPNARAAFDSISGDFHASLRTALVEDSRLSRRAVLGRLRGPAGEPGISAWGEAIGAWGHYASDGNAARLRRSAAGGLAGIEALVPGGDVRLGVLGGYHQSDLRGAGNADVDSYHTGLYAGAQFGGLSVRTGVTIAWQDVATRRQISGGGLQEQVRARYGATTAQAFGELGWRLTLGRAALEPFANLAHVVLDVEQGGERGDAAALALAHDIMTTNYATLGLRGETLLPFGGGTLSLRGSAGWQHVFGDRVPKVAMMVDGARFQSIGLPIAEDSFAGDLGLVARLGGQVELDLGYRGTLSRRNRDHMANAALTVRF</sequence>
<dbReference type="PANTHER" id="PTHR35037:SF3">
    <property type="entry name" value="C-TERMINAL REGION OF AIDA-LIKE PROTEIN"/>
    <property type="match status" value="1"/>
</dbReference>
<dbReference type="PANTHER" id="PTHR35037">
    <property type="entry name" value="C-TERMINAL REGION OF AIDA-LIKE PROTEIN"/>
    <property type="match status" value="1"/>
</dbReference>
<dbReference type="Pfam" id="PF12951">
    <property type="entry name" value="PATR"/>
    <property type="match status" value="3"/>
</dbReference>
<evidence type="ECO:0000313" key="4">
    <source>
        <dbReference type="EMBL" id="ATY33363.1"/>
    </source>
</evidence>
<accession>A0A2K8MHN1</accession>
<dbReference type="InterPro" id="IPR051551">
    <property type="entry name" value="Autotransporter_adhesion"/>
</dbReference>
<evidence type="ECO:0000256" key="2">
    <source>
        <dbReference type="SAM" id="SignalP"/>
    </source>
</evidence>
<dbReference type="Gene3D" id="2.40.128.130">
    <property type="entry name" value="Autotransporter beta-domain"/>
    <property type="match status" value="1"/>
</dbReference>
<proteinExistence type="predicted"/>
<dbReference type="SUPFAM" id="SSF103515">
    <property type="entry name" value="Autotransporter"/>
    <property type="match status" value="1"/>
</dbReference>
<protein>
    <submittedName>
        <fullName evidence="4">Autotransporter outer membrane beta-barrel domain-containing protein</fullName>
    </submittedName>
</protein>
<dbReference type="Pfam" id="PF03797">
    <property type="entry name" value="Autotransporter"/>
    <property type="match status" value="1"/>
</dbReference>
<dbReference type="InterPro" id="IPR005546">
    <property type="entry name" value="Autotransporte_beta"/>
</dbReference>